<organism evidence="4 5">
    <name type="scientific">Kineosporia mesophila</name>
    <dbReference type="NCBI Taxonomy" id="566012"/>
    <lineage>
        <taxon>Bacteria</taxon>
        <taxon>Bacillati</taxon>
        <taxon>Actinomycetota</taxon>
        <taxon>Actinomycetes</taxon>
        <taxon>Kineosporiales</taxon>
        <taxon>Kineosporiaceae</taxon>
        <taxon>Kineosporia</taxon>
    </lineage>
</organism>
<dbReference type="SUPFAM" id="SSF52172">
    <property type="entry name" value="CheY-like"/>
    <property type="match status" value="1"/>
</dbReference>
<dbReference type="EMBL" id="BAAAZO010000006">
    <property type="protein sequence ID" value="GAA3619724.1"/>
    <property type="molecule type" value="Genomic_DNA"/>
</dbReference>
<reference evidence="5" key="1">
    <citation type="journal article" date="2019" name="Int. J. Syst. Evol. Microbiol.">
        <title>The Global Catalogue of Microorganisms (GCM) 10K type strain sequencing project: providing services to taxonomists for standard genome sequencing and annotation.</title>
        <authorList>
            <consortium name="The Broad Institute Genomics Platform"/>
            <consortium name="The Broad Institute Genome Sequencing Center for Infectious Disease"/>
            <person name="Wu L."/>
            <person name="Ma J."/>
        </authorList>
    </citation>
    <scope>NUCLEOTIDE SEQUENCE [LARGE SCALE GENOMIC DNA]</scope>
    <source>
        <strain evidence="5">JCM 16902</strain>
    </source>
</reference>
<evidence type="ECO:0000313" key="4">
    <source>
        <dbReference type="EMBL" id="GAA3619724.1"/>
    </source>
</evidence>
<keyword evidence="5" id="KW-1185">Reference proteome</keyword>
<dbReference type="PANTHER" id="PTHR44591">
    <property type="entry name" value="STRESS RESPONSE REGULATOR PROTEIN 1"/>
    <property type="match status" value="1"/>
</dbReference>
<name>A0ABP6ZTZ8_9ACTN</name>
<dbReference type="Proteomes" id="UP001501074">
    <property type="component" value="Unassembled WGS sequence"/>
</dbReference>
<gene>
    <name evidence="4" type="ORF">GCM10022223_40710</name>
</gene>
<proteinExistence type="predicted"/>
<evidence type="ECO:0000259" key="3">
    <source>
        <dbReference type="PROSITE" id="PS50110"/>
    </source>
</evidence>
<dbReference type="PANTHER" id="PTHR44591:SF3">
    <property type="entry name" value="RESPONSE REGULATORY DOMAIN-CONTAINING PROTEIN"/>
    <property type="match status" value="1"/>
</dbReference>
<dbReference type="InterPro" id="IPR050595">
    <property type="entry name" value="Bact_response_regulator"/>
</dbReference>
<protein>
    <submittedName>
        <fullName evidence="4">Response regulator</fullName>
    </submittedName>
</protein>
<dbReference type="SMART" id="SM00448">
    <property type="entry name" value="REC"/>
    <property type="match status" value="1"/>
</dbReference>
<dbReference type="PROSITE" id="PS50110">
    <property type="entry name" value="RESPONSE_REGULATORY"/>
    <property type="match status" value="1"/>
</dbReference>
<accession>A0ABP6ZTZ8</accession>
<dbReference type="InterPro" id="IPR001789">
    <property type="entry name" value="Sig_transdc_resp-reg_receiver"/>
</dbReference>
<evidence type="ECO:0000256" key="2">
    <source>
        <dbReference type="PROSITE-ProRule" id="PRU00169"/>
    </source>
</evidence>
<feature type="modified residue" description="4-aspartylphosphate" evidence="2">
    <location>
        <position position="53"/>
    </location>
</feature>
<evidence type="ECO:0000313" key="5">
    <source>
        <dbReference type="Proteomes" id="UP001501074"/>
    </source>
</evidence>
<feature type="domain" description="Response regulatory" evidence="3">
    <location>
        <begin position="3"/>
        <end position="119"/>
    </location>
</feature>
<sequence length="122" mass="13147">MAQVLVVEDDPDNRLLLELRLQRMGHDVRSAANAGEALALIGMHGVPDLALLDIVMEGLDGLDLLTILRRLPTTVRMPAIMLTARQMVGDQQAAEDLNAAYLLKPVVAADLTRVVDLALTGV</sequence>
<comment type="caution">
    <text evidence="4">The sequence shown here is derived from an EMBL/GenBank/DDBJ whole genome shotgun (WGS) entry which is preliminary data.</text>
</comment>
<dbReference type="RefSeq" id="WP_231480965.1">
    <property type="nucleotide sequence ID" value="NZ_BAAAZO010000006.1"/>
</dbReference>
<dbReference type="Gene3D" id="3.40.50.2300">
    <property type="match status" value="1"/>
</dbReference>
<dbReference type="Pfam" id="PF00072">
    <property type="entry name" value="Response_reg"/>
    <property type="match status" value="1"/>
</dbReference>
<keyword evidence="1 2" id="KW-0597">Phosphoprotein</keyword>
<evidence type="ECO:0000256" key="1">
    <source>
        <dbReference type="ARBA" id="ARBA00022553"/>
    </source>
</evidence>
<dbReference type="InterPro" id="IPR011006">
    <property type="entry name" value="CheY-like_superfamily"/>
</dbReference>